<accession>A0A9D1HRR3</accession>
<dbReference type="GO" id="GO:0003700">
    <property type="term" value="F:DNA-binding transcription factor activity"/>
    <property type="evidence" value="ECO:0007669"/>
    <property type="project" value="InterPro"/>
</dbReference>
<dbReference type="AlphaFoldDB" id="A0A9D1HRR3"/>
<dbReference type="Proteomes" id="UP000824175">
    <property type="component" value="Unassembled WGS sequence"/>
</dbReference>
<dbReference type="PANTHER" id="PTHR43280:SF2">
    <property type="entry name" value="HTH-TYPE TRANSCRIPTIONAL REGULATOR EXSA"/>
    <property type="match status" value="1"/>
</dbReference>
<dbReference type="EMBL" id="DVMJ01000081">
    <property type="protein sequence ID" value="HIU14314.1"/>
    <property type="molecule type" value="Genomic_DNA"/>
</dbReference>
<evidence type="ECO:0000256" key="3">
    <source>
        <dbReference type="ARBA" id="ARBA00023163"/>
    </source>
</evidence>
<comment type="caution">
    <text evidence="5">The sequence shown here is derived from an EMBL/GenBank/DDBJ whole genome shotgun (WGS) entry which is preliminary data.</text>
</comment>
<dbReference type="Pfam" id="PF12833">
    <property type="entry name" value="HTH_18"/>
    <property type="match status" value="1"/>
</dbReference>
<keyword evidence="1" id="KW-0805">Transcription regulation</keyword>
<reference evidence="5" key="1">
    <citation type="submission" date="2020-10" db="EMBL/GenBank/DDBJ databases">
        <authorList>
            <person name="Gilroy R."/>
        </authorList>
    </citation>
    <scope>NUCLEOTIDE SEQUENCE</scope>
    <source>
        <strain evidence="5">CHK195-11698</strain>
    </source>
</reference>
<reference evidence="5" key="2">
    <citation type="journal article" date="2021" name="PeerJ">
        <title>Extensive microbial diversity within the chicken gut microbiome revealed by metagenomics and culture.</title>
        <authorList>
            <person name="Gilroy R."/>
            <person name="Ravi A."/>
            <person name="Getino M."/>
            <person name="Pursley I."/>
            <person name="Horton D.L."/>
            <person name="Alikhan N.F."/>
            <person name="Baker D."/>
            <person name="Gharbi K."/>
            <person name="Hall N."/>
            <person name="Watson M."/>
            <person name="Adriaenssens E.M."/>
            <person name="Foster-Nyarko E."/>
            <person name="Jarju S."/>
            <person name="Secka A."/>
            <person name="Antonio M."/>
            <person name="Oren A."/>
            <person name="Chaudhuri R.R."/>
            <person name="La Ragione R."/>
            <person name="Hildebrand F."/>
            <person name="Pallen M.J."/>
        </authorList>
    </citation>
    <scope>NUCLEOTIDE SEQUENCE</scope>
    <source>
        <strain evidence="5">CHK195-11698</strain>
    </source>
</reference>
<dbReference type="InterPro" id="IPR037923">
    <property type="entry name" value="HTH-like"/>
</dbReference>
<dbReference type="SUPFAM" id="SSF51215">
    <property type="entry name" value="Regulatory protein AraC"/>
    <property type="match status" value="1"/>
</dbReference>
<evidence type="ECO:0000313" key="6">
    <source>
        <dbReference type="Proteomes" id="UP000824175"/>
    </source>
</evidence>
<evidence type="ECO:0000256" key="2">
    <source>
        <dbReference type="ARBA" id="ARBA00023125"/>
    </source>
</evidence>
<sequence>MSVKQVKENDLDIGKMVYENVEFAKNRPIRITKIKVTENQLECVVSYHWHRCIEMIVPILNGAEIWAEDEIYRIFPGDYFLINSQSAHLCRDIYPYLEYQGCIIQVNYAFLKHHCPHFDDLFFPNDLPIEVKGKIYQHIQDMIAASQLETAYAHLVVESQLLLILAKLLQHSTPRTKMAKTGVPQNISNYISENDALPLSVQEIADHYHIAYSSLEKMFQKHFGMSVKKYIASIRLKNAVYQLLNQDEDNITKIAFENGFVNMKSFYKTFKDTYHMTPGELKKKMNERK</sequence>
<protein>
    <submittedName>
        <fullName evidence="5">Helix-turn-helix transcriptional regulator</fullName>
    </submittedName>
</protein>
<evidence type="ECO:0000259" key="4">
    <source>
        <dbReference type="PROSITE" id="PS01124"/>
    </source>
</evidence>
<name>A0A9D1HRR3_9FIRM</name>
<gene>
    <name evidence="5" type="ORF">IAD15_09625</name>
</gene>
<evidence type="ECO:0000313" key="5">
    <source>
        <dbReference type="EMBL" id="HIU14314.1"/>
    </source>
</evidence>
<organism evidence="5 6">
    <name type="scientific">Candidatus Fimiplasma intestinipullorum</name>
    <dbReference type="NCBI Taxonomy" id="2840825"/>
    <lineage>
        <taxon>Bacteria</taxon>
        <taxon>Bacillati</taxon>
        <taxon>Bacillota</taxon>
        <taxon>Clostridia</taxon>
        <taxon>Eubacteriales</taxon>
        <taxon>Candidatus Fimiplasma</taxon>
    </lineage>
</organism>
<feature type="domain" description="HTH araC/xylS-type" evidence="4">
    <location>
        <begin position="185"/>
        <end position="284"/>
    </location>
</feature>
<keyword evidence="3" id="KW-0804">Transcription</keyword>
<dbReference type="GO" id="GO:0043565">
    <property type="term" value="F:sequence-specific DNA binding"/>
    <property type="evidence" value="ECO:0007669"/>
    <property type="project" value="InterPro"/>
</dbReference>
<dbReference type="PROSITE" id="PS01124">
    <property type="entry name" value="HTH_ARAC_FAMILY_2"/>
    <property type="match status" value="1"/>
</dbReference>
<dbReference type="SMART" id="SM00342">
    <property type="entry name" value="HTH_ARAC"/>
    <property type="match status" value="1"/>
</dbReference>
<evidence type="ECO:0000256" key="1">
    <source>
        <dbReference type="ARBA" id="ARBA00023015"/>
    </source>
</evidence>
<dbReference type="Gene3D" id="1.10.10.60">
    <property type="entry name" value="Homeodomain-like"/>
    <property type="match status" value="2"/>
</dbReference>
<dbReference type="SUPFAM" id="SSF46689">
    <property type="entry name" value="Homeodomain-like"/>
    <property type="match status" value="2"/>
</dbReference>
<dbReference type="InterPro" id="IPR018060">
    <property type="entry name" value="HTH_AraC"/>
</dbReference>
<keyword evidence="2" id="KW-0238">DNA-binding</keyword>
<dbReference type="InterPro" id="IPR009057">
    <property type="entry name" value="Homeodomain-like_sf"/>
</dbReference>
<dbReference type="PANTHER" id="PTHR43280">
    <property type="entry name" value="ARAC-FAMILY TRANSCRIPTIONAL REGULATOR"/>
    <property type="match status" value="1"/>
</dbReference>
<proteinExistence type="predicted"/>